<keyword evidence="4 5" id="KW-0472">Membrane</keyword>
<reference evidence="7" key="1">
    <citation type="submission" date="2022-08" db="EMBL/GenBank/DDBJ databases">
        <title>Genome analysis of Corynebacteriales strain.</title>
        <authorList>
            <person name="Lee S.D."/>
        </authorList>
    </citation>
    <scope>NUCLEOTIDE SEQUENCE</scope>
    <source>
        <strain evidence="7">D3-21</strain>
    </source>
</reference>
<dbReference type="GO" id="GO:0016020">
    <property type="term" value="C:membrane"/>
    <property type="evidence" value="ECO:0007669"/>
    <property type="project" value="UniProtKB-SubCell"/>
</dbReference>
<dbReference type="Pfam" id="PF13515">
    <property type="entry name" value="FUSC_2"/>
    <property type="match status" value="1"/>
</dbReference>
<name>A0A9X4M1P9_9ACTN</name>
<feature type="domain" description="Integral membrane bound transporter" evidence="6">
    <location>
        <begin position="321"/>
        <end position="448"/>
    </location>
</feature>
<feature type="transmembrane region" description="Helical" evidence="5">
    <location>
        <begin position="107"/>
        <end position="127"/>
    </location>
</feature>
<feature type="transmembrane region" description="Helical" evidence="5">
    <location>
        <begin position="406"/>
        <end position="428"/>
    </location>
</feature>
<feature type="transmembrane region" description="Helical" evidence="5">
    <location>
        <begin position="76"/>
        <end position="95"/>
    </location>
</feature>
<feature type="transmembrane region" description="Helical" evidence="5">
    <location>
        <begin position="34"/>
        <end position="64"/>
    </location>
</feature>
<dbReference type="Proteomes" id="UP001152755">
    <property type="component" value="Unassembled WGS sequence"/>
</dbReference>
<evidence type="ECO:0000313" key="7">
    <source>
        <dbReference type="EMBL" id="MDG3016380.1"/>
    </source>
</evidence>
<feature type="transmembrane region" description="Helical" evidence="5">
    <location>
        <begin position="139"/>
        <end position="156"/>
    </location>
</feature>
<dbReference type="AlphaFoldDB" id="A0A9X4M1P9"/>
<evidence type="ECO:0000256" key="5">
    <source>
        <dbReference type="SAM" id="Phobius"/>
    </source>
</evidence>
<evidence type="ECO:0000256" key="2">
    <source>
        <dbReference type="ARBA" id="ARBA00022692"/>
    </source>
</evidence>
<evidence type="ECO:0000259" key="6">
    <source>
        <dbReference type="Pfam" id="PF13515"/>
    </source>
</evidence>
<comment type="subcellular location">
    <subcellularLocation>
        <location evidence="1">Membrane</location>
        <topology evidence="1">Multi-pass membrane protein</topology>
    </subcellularLocation>
</comment>
<keyword evidence="3 5" id="KW-1133">Transmembrane helix</keyword>
<evidence type="ECO:0000256" key="1">
    <source>
        <dbReference type="ARBA" id="ARBA00004141"/>
    </source>
</evidence>
<evidence type="ECO:0000313" key="8">
    <source>
        <dbReference type="Proteomes" id="UP001152755"/>
    </source>
</evidence>
<feature type="transmembrane region" description="Helical" evidence="5">
    <location>
        <begin position="162"/>
        <end position="182"/>
    </location>
</feature>
<protein>
    <submittedName>
        <fullName evidence="7">FUSC family protein</fullName>
    </submittedName>
</protein>
<evidence type="ECO:0000256" key="3">
    <source>
        <dbReference type="ARBA" id="ARBA00022989"/>
    </source>
</evidence>
<keyword evidence="2 5" id="KW-0812">Transmembrane</keyword>
<comment type="caution">
    <text evidence="7">The sequence shown here is derived from an EMBL/GenBank/DDBJ whole genome shotgun (WGS) entry which is preliminary data.</text>
</comment>
<feature type="transmembrane region" description="Helical" evidence="5">
    <location>
        <begin position="434"/>
        <end position="452"/>
    </location>
</feature>
<dbReference type="InterPro" id="IPR049453">
    <property type="entry name" value="Memb_transporter_dom"/>
</dbReference>
<dbReference type="RefSeq" id="WP_277830513.1">
    <property type="nucleotide sequence ID" value="NZ_JAAIVF010000001.1"/>
</dbReference>
<organism evidence="7 8">
    <name type="scientific">Speluncibacter jeojiensis</name>
    <dbReference type="NCBI Taxonomy" id="2710754"/>
    <lineage>
        <taxon>Bacteria</taxon>
        <taxon>Bacillati</taxon>
        <taxon>Actinomycetota</taxon>
        <taxon>Actinomycetes</taxon>
        <taxon>Mycobacteriales</taxon>
        <taxon>Speluncibacteraceae</taxon>
        <taxon>Speluncibacter</taxon>
    </lineage>
</organism>
<keyword evidence="8" id="KW-1185">Reference proteome</keyword>
<sequence length="570" mass="59947">MTALHLPAPAPPRAVLFGFPPVGKRWPGAVRAALALGIPASIVAALGYHQQALTVAIGAFAVLYGEGKAYRARWKVVTIAAVALAGSAWFGALVGRPVHRAIAEGHTHFLLLWVVVAMTTVGLAAAYAADALRLGPPGGFFFILATEIGSLIAGSGMPPAEIAGWGAVGGASSLIVSMSGLLRDPRAPERAAVAAAGSAVDAYATADRSSATAPRARHLASLKLQAAWHCLDDGGLLDGSRERRRHRSDHPLVGQLGATQVRLSAALSADPTVDPDSDLDDIRPLVPMPRPGIRYRLVRSLHPNSHAWTAALRLLVACLIAGTVAVAIGSKRPDWAVIAAALVLHQGPDRIMGTYRGVHRIVGTALGLLLFAALYELDPTGLWLILLLAALQFMVEMLVARNYGIAVVFITPLALLMGGSATLAASPASAMGERLVETAVGVCVALAVLWTVDRRSHRRILRWVDGRVAQLIAATARRLDGAPAGAPAVLELRRDLEFELAGSAMAGVDAAHNDPAWTAPRWPAHSELHHLGYDVLGGLWALPPDGRPDTATTAQWSRRLNALAEARARM</sequence>
<proteinExistence type="predicted"/>
<accession>A0A9X4M1P9</accession>
<dbReference type="EMBL" id="JANRHA010000013">
    <property type="protein sequence ID" value="MDG3016380.1"/>
    <property type="molecule type" value="Genomic_DNA"/>
</dbReference>
<evidence type="ECO:0000256" key="4">
    <source>
        <dbReference type="ARBA" id="ARBA00023136"/>
    </source>
</evidence>
<gene>
    <name evidence="7" type="ORF">NVS88_17630</name>
</gene>